<evidence type="ECO:0000313" key="2">
    <source>
        <dbReference type="Proteomes" id="UP000264120"/>
    </source>
</evidence>
<keyword evidence="2" id="KW-1185">Reference proteome</keyword>
<protein>
    <recommendedName>
        <fullName evidence="3">SmpA / OmlA family protein</fullName>
    </recommendedName>
</protein>
<dbReference type="EMBL" id="CP023038">
    <property type="protein sequence ID" value="AXY24092.1"/>
    <property type="molecule type" value="Genomic_DNA"/>
</dbReference>
<evidence type="ECO:0008006" key="3">
    <source>
        <dbReference type="Google" id="ProtNLM"/>
    </source>
</evidence>
<reference evidence="1 2" key="1">
    <citation type="submission" date="2017-08" db="EMBL/GenBank/DDBJ databases">
        <title>Complete genome sequence of Gluconacetobacter saccharivorans CV1 isolated from Fermented Vinegar.</title>
        <authorList>
            <person name="Kim S.-Y."/>
        </authorList>
    </citation>
    <scope>NUCLEOTIDE SEQUENCE [LARGE SCALE GENOMIC DNA]</scope>
    <source>
        <strain evidence="1 2">CV1</strain>
        <plasmid evidence="1 2">unnamed2</plasmid>
    </source>
</reference>
<gene>
    <name evidence="1" type="ORF">CD178_03348</name>
</gene>
<accession>A0A347WGU9</accession>
<organism evidence="1 2">
    <name type="scientific">Komagataeibacter saccharivorans</name>
    <dbReference type="NCBI Taxonomy" id="265959"/>
    <lineage>
        <taxon>Bacteria</taxon>
        <taxon>Pseudomonadati</taxon>
        <taxon>Pseudomonadota</taxon>
        <taxon>Alphaproteobacteria</taxon>
        <taxon>Acetobacterales</taxon>
        <taxon>Acetobacteraceae</taxon>
        <taxon>Komagataeibacter</taxon>
    </lineage>
</organism>
<geneLocation type="plasmid" evidence="1 2">
    <name>unnamed2</name>
</geneLocation>
<dbReference type="AlphaFoldDB" id="A0A347WGU9"/>
<dbReference type="Proteomes" id="UP000264120">
    <property type="component" value="Plasmid unnamed2"/>
</dbReference>
<evidence type="ECO:0000313" key="1">
    <source>
        <dbReference type="EMBL" id="AXY24092.1"/>
    </source>
</evidence>
<keyword evidence="1" id="KW-0614">Plasmid</keyword>
<proteinExistence type="predicted"/>
<sequence length="233" mass="25423">MGAASKIILRLLQQKLAALLFLSCRPREQIRVLVLGYAVAGLTRRIAWDRSNPFLFSALNVRGSPAAIHVADSPTKHLMCAEQSVSMGHNEVCRWYVAERVECRMKIIRTAIVMAIIAGTSACSSTGDASIKKTTIAEVDQNIHDGVTTSSQVRQIYGEPGQKTYEDGYEVWIYSFTSGREDGLSIAQDVVGLGMLGERSNNKSKMLTVVLSNGIVLKHSFATSHFSSSSGLR</sequence>
<name>A0A347WGU9_9PROT</name>
<dbReference type="KEGG" id="ksc:CD178_03348"/>